<feature type="domain" description="DNA helicase Pif1-like DEAD-box helicase" evidence="2">
    <location>
        <begin position="38"/>
        <end position="242"/>
    </location>
</feature>
<evidence type="ECO:0000259" key="2">
    <source>
        <dbReference type="Pfam" id="PF05970"/>
    </source>
</evidence>
<keyword evidence="1" id="KW-0347">Helicase</keyword>
<dbReference type="GO" id="GO:0006281">
    <property type="term" value="P:DNA repair"/>
    <property type="evidence" value="ECO:0007669"/>
    <property type="project" value="UniProtKB-KW"/>
</dbReference>
<dbReference type="Pfam" id="PF21530">
    <property type="entry name" value="Pif1_2B_dom"/>
    <property type="match status" value="1"/>
</dbReference>
<accession>R0ETC7</accession>
<dbReference type="InterPro" id="IPR010285">
    <property type="entry name" value="DNA_helicase_pif1-like_DEAD"/>
</dbReference>
<dbReference type="InterPro" id="IPR049163">
    <property type="entry name" value="Pif1-like_2B_dom"/>
</dbReference>
<organism evidence="4 5">
    <name type="scientific">Capsella rubella</name>
    <dbReference type="NCBI Taxonomy" id="81985"/>
    <lineage>
        <taxon>Eukaryota</taxon>
        <taxon>Viridiplantae</taxon>
        <taxon>Streptophyta</taxon>
        <taxon>Embryophyta</taxon>
        <taxon>Tracheophyta</taxon>
        <taxon>Spermatophyta</taxon>
        <taxon>Magnoliopsida</taxon>
        <taxon>eudicotyledons</taxon>
        <taxon>Gunneridae</taxon>
        <taxon>Pentapetalae</taxon>
        <taxon>rosids</taxon>
        <taxon>malvids</taxon>
        <taxon>Brassicales</taxon>
        <taxon>Brassicaceae</taxon>
        <taxon>Camelineae</taxon>
        <taxon>Capsella</taxon>
    </lineage>
</organism>
<proteinExistence type="inferred from homology"/>
<feature type="domain" description="DNA helicase Pif1-like 2B" evidence="3">
    <location>
        <begin position="336"/>
        <end position="382"/>
    </location>
</feature>
<dbReference type="GO" id="GO:0000723">
    <property type="term" value="P:telomere maintenance"/>
    <property type="evidence" value="ECO:0007669"/>
    <property type="project" value="InterPro"/>
</dbReference>
<dbReference type="PANTHER" id="PTHR10492">
    <property type="match status" value="1"/>
</dbReference>
<dbReference type="EC" id="5.6.2.3" evidence="1"/>
<keyword evidence="1" id="KW-0067">ATP-binding</keyword>
<evidence type="ECO:0000313" key="5">
    <source>
        <dbReference type="Proteomes" id="UP000029121"/>
    </source>
</evidence>
<protein>
    <recommendedName>
        <fullName evidence="1">ATP-dependent DNA helicase</fullName>
        <ecNumber evidence="1">5.6.2.3</ecNumber>
    </recommendedName>
</protein>
<dbReference type="InterPro" id="IPR027417">
    <property type="entry name" value="P-loop_NTPase"/>
</dbReference>
<keyword evidence="1" id="KW-0378">Hydrolase</keyword>
<name>R0ETC7_9BRAS</name>
<dbReference type="CDD" id="cd18809">
    <property type="entry name" value="SF1_C_RecD"/>
    <property type="match status" value="1"/>
</dbReference>
<sequence length="499" mass="56334">MPRPDDSVINSNENRLIMDEKNYKRHEQKKDYNRLFGMLTEEQRRVYQEIIDSVNKNKGGMFFVHGFGGTGKTFLWSIIGADIRSKGNIVLNVASSGIAALLLEGGRTAHSRFGIPININEYSMCSIDAESDLAELIREAKLIIWDEAPMMNRLCFETLDRTLQDIMKCNRIFGGKVVVLGGDFRQVLPVIPEGGRVATVLASINSSLLWQSCVNNEQSVALAEFSRWLLDIGDGKINEPNDGEVEIEIPEDLLITAAEEPIQAIVKEIYGNSFAKEKDPKFFRRRAILSPRNEDVDKINQYMLSQLPGEERRYFSSDSIETSDTSVFDDMVYSQEFLNSINVSGLPKHELTLKKEAPIMLLRNIDPKGGLCNGTRLIVTQMADHVIEARIVTGNSVNEKVLIPRMFVSPPDAKFPFRMRRRQFPVTLAYAITINKSQGQTLEYVGLFLPKPVFTHGQLYVALSRVTTRNGLKILITNEDGECQNKTLNVVFKEIFDNI</sequence>
<keyword evidence="1" id="KW-0227">DNA damage</keyword>
<dbReference type="Pfam" id="PF05970">
    <property type="entry name" value="PIF1"/>
    <property type="match status" value="1"/>
</dbReference>
<keyword evidence="1" id="KW-0234">DNA repair</keyword>
<dbReference type="GO" id="GO:0043139">
    <property type="term" value="F:5'-3' DNA helicase activity"/>
    <property type="evidence" value="ECO:0007669"/>
    <property type="project" value="UniProtKB-EC"/>
</dbReference>
<dbReference type="Gene3D" id="3.40.50.300">
    <property type="entry name" value="P-loop containing nucleotide triphosphate hydrolases"/>
    <property type="match status" value="2"/>
</dbReference>
<dbReference type="AlphaFoldDB" id="R0ETC7"/>
<gene>
    <name evidence="4" type="ORF">CARUB_v10007922mg</name>
</gene>
<dbReference type="GO" id="GO:0006310">
    <property type="term" value="P:DNA recombination"/>
    <property type="evidence" value="ECO:0007669"/>
    <property type="project" value="UniProtKB-KW"/>
</dbReference>
<dbReference type="GO" id="GO:0016887">
    <property type="term" value="F:ATP hydrolysis activity"/>
    <property type="evidence" value="ECO:0007669"/>
    <property type="project" value="RHEA"/>
</dbReference>
<dbReference type="Proteomes" id="UP000029121">
    <property type="component" value="Unassembled WGS sequence"/>
</dbReference>
<dbReference type="PANTHER" id="PTHR10492:SF101">
    <property type="entry name" value="ATP-DEPENDENT DNA HELICASE"/>
    <property type="match status" value="1"/>
</dbReference>
<comment type="similarity">
    <text evidence="1">Belongs to the helicase family.</text>
</comment>
<reference evidence="5" key="1">
    <citation type="journal article" date="2013" name="Nat. Genet.">
        <title>The Capsella rubella genome and the genomic consequences of rapid mating system evolution.</title>
        <authorList>
            <person name="Slotte T."/>
            <person name="Hazzouri K.M."/>
            <person name="Agren J.A."/>
            <person name="Koenig D."/>
            <person name="Maumus F."/>
            <person name="Guo Y.L."/>
            <person name="Steige K."/>
            <person name="Platts A.E."/>
            <person name="Escobar J.S."/>
            <person name="Newman L.K."/>
            <person name="Wang W."/>
            <person name="Mandakova T."/>
            <person name="Vello E."/>
            <person name="Smith L.M."/>
            <person name="Henz S.R."/>
            <person name="Steffen J."/>
            <person name="Takuno S."/>
            <person name="Brandvain Y."/>
            <person name="Coop G."/>
            <person name="Andolfatto P."/>
            <person name="Hu T.T."/>
            <person name="Blanchette M."/>
            <person name="Clark R.M."/>
            <person name="Quesneville H."/>
            <person name="Nordborg M."/>
            <person name="Gaut B.S."/>
            <person name="Lysak M.A."/>
            <person name="Jenkins J."/>
            <person name="Grimwood J."/>
            <person name="Chapman J."/>
            <person name="Prochnik S."/>
            <person name="Shu S."/>
            <person name="Rokhsar D."/>
            <person name="Schmutz J."/>
            <person name="Weigel D."/>
            <person name="Wright S.I."/>
        </authorList>
    </citation>
    <scope>NUCLEOTIDE SEQUENCE [LARGE SCALE GENOMIC DNA]</scope>
    <source>
        <strain evidence="5">cv. Monte Gargano</strain>
    </source>
</reference>
<keyword evidence="1" id="KW-0233">DNA recombination</keyword>
<dbReference type="SUPFAM" id="SSF52540">
    <property type="entry name" value="P-loop containing nucleoside triphosphate hydrolases"/>
    <property type="match status" value="2"/>
</dbReference>
<evidence type="ECO:0000256" key="1">
    <source>
        <dbReference type="RuleBase" id="RU363044"/>
    </source>
</evidence>
<dbReference type="GO" id="GO:0005524">
    <property type="term" value="F:ATP binding"/>
    <property type="evidence" value="ECO:0007669"/>
    <property type="project" value="UniProtKB-KW"/>
</dbReference>
<dbReference type="FunFam" id="3.40.50.300:FF:002884">
    <property type="entry name" value="ATP-dependent DNA helicase"/>
    <property type="match status" value="1"/>
</dbReference>
<keyword evidence="5" id="KW-1185">Reference proteome</keyword>
<dbReference type="eggNOG" id="KOG0987">
    <property type="taxonomic scope" value="Eukaryota"/>
</dbReference>
<comment type="catalytic activity">
    <reaction evidence="1">
        <text>ATP + H2O = ADP + phosphate + H(+)</text>
        <dbReference type="Rhea" id="RHEA:13065"/>
        <dbReference type="ChEBI" id="CHEBI:15377"/>
        <dbReference type="ChEBI" id="CHEBI:15378"/>
        <dbReference type="ChEBI" id="CHEBI:30616"/>
        <dbReference type="ChEBI" id="CHEBI:43474"/>
        <dbReference type="ChEBI" id="CHEBI:456216"/>
        <dbReference type="EC" id="5.6.2.3"/>
    </reaction>
</comment>
<comment type="cofactor">
    <cofactor evidence="1">
        <name>Mg(2+)</name>
        <dbReference type="ChEBI" id="CHEBI:18420"/>
    </cofactor>
</comment>
<evidence type="ECO:0000313" key="4">
    <source>
        <dbReference type="EMBL" id="EOA12327.1"/>
    </source>
</evidence>
<evidence type="ECO:0000259" key="3">
    <source>
        <dbReference type="Pfam" id="PF21530"/>
    </source>
</evidence>
<keyword evidence="1" id="KW-0547">Nucleotide-binding</keyword>
<dbReference type="EMBL" id="KB870816">
    <property type="protein sequence ID" value="EOA12327.1"/>
    <property type="molecule type" value="Genomic_DNA"/>
</dbReference>